<organism evidence="1 2">
    <name type="scientific">Asterophora parasitica</name>
    <dbReference type="NCBI Taxonomy" id="117018"/>
    <lineage>
        <taxon>Eukaryota</taxon>
        <taxon>Fungi</taxon>
        <taxon>Dikarya</taxon>
        <taxon>Basidiomycota</taxon>
        <taxon>Agaricomycotina</taxon>
        <taxon>Agaricomycetes</taxon>
        <taxon>Agaricomycetidae</taxon>
        <taxon>Agaricales</taxon>
        <taxon>Tricholomatineae</taxon>
        <taxon>Lyophyllaceae</taxon>
        <taxon>Asterophora</taxon>
    </lineage>
</organism>
<evidence type="ECO:0000313" key="1">
    <source>
        <dbReference type="EMBL" id="KAG5640510.1"/>
    </source>
</evidence>
<protein>
    <submittedName>
        <fullName evidence="1">Uncharacterized protein</fullName>
    </submittedName>
</protein>
<dbReference type="EMBL" id="JABCKV010000668">
    <property type="protein sequence ID" value="KAG5640510.1"/>
    <property type="molecule type" value="Genomic_DNA"/>
</dbReference>
<gene>
    <name evidence="1" type="ORF">DXG03_008235</name>
</gene>
<feature type="non-terminal residue" evidence="1">
    <location>
        <position position="1"/>
    </location>
</feature>
<accession>A0A9P7G474</accession>
<dbReference type="AlphaFoldDB" id="A0A9P7G474"/>
<reference evidence="1" key="1">
    <citation type="submission" date="2020-07" db="EMBL/GenBank/DDBJ databases">
        <authorList>
            <person name="Nieuwenhuis M."/>
            <person name="Van De Peppel L.J.J."/>
        </authorList>
    </citation>
    <scope>NUCLEOTIDE SEQUENCE</scope>
    <source>
        <strain evidence="1">AP01</strain>
        <tissue evidence="1">Mycelium</tissue>
    </source>
</reference>
<proteinExistence type="predicted"/>
<reference evidence="1" key="2">
    <citation type="submission" date="2021-10" db="EMBL/GenBank/DDBJ databases">
        <title>Phylogenomics reveals ancestral predisposition of the termite-cultivated fungus Termitomyces towards a domesticated lifestyle.</title>
        <authorList>
            <person name="Auxier B."/>
            <person name="Grum-Grzhimaylo A."/>
            <person name="Cardenas M.E."/>
            <person name="Lodge J.D."/>
            <person name="Laessoe T."/>
            <person name="Pedersen O."/>
            <person name="Smith M.E."/>
            <person name="Kuyper T.W."/>
            <person name="Franco-Molano E.A."/>
            <person name="Baroni T.J."/>
            <person name="Aanen D.K."/>
        </authorList>
    </citation>
    <scope>NUCLEOTIDE SEQUENCE</scope>
    <source>
        <strain evidence="1">AP01</strain>
        <tissue evidence="1">Mycelium</tissue>
    </source>
</reference>
<evidence type="ECO:0000313" key="2">
    <source>
        <dbReference type="Proteomes" id="UP000775547"/>
    </source>
</evidence>
<dbReference type="Proteomes" id="UP000775547">
    <property type="component" value="Unassembled WGS sequence"/>
</dbReference>
<sequence length="55" mass="6124">MFQDFVNGWDKGVLQKAVDGCNCNPYGDPTCCAQKGIFTLTKDKKCYITKSVDEV</sequence>
<name>A0A9P7G474_9AGAR</name>
<keyword evidence="2" id="KW-1185">Reference proteome</keyword>
<dbReference type="OrthoDB" id="74764at2759"/>
<comment type="caution">
    <text evidence="1">The sequence shown here is derived from an EMBL/GenBank/DDBJ whole genome shotgun (WGS) entry which is preliminary data.</text>
</comment>